<dbReference type="Pfam" id="PF01613">
    <property type="entry name" value="Flavin_Reduct"/>
    <property type="match status" value="1"/>
</dbReference>
<reference evidence="7 8" key="1">
    <citation type="submission" date="2016-07" db="EMBL/GenBank/DDBJ databases">
        <title>Pervasive Adenine N6-methylation of Active Genes in Fungi.</title>
        <authorList>
            <consortium name="DOE Joint Genome Institute"/>
            <person name="Mondo S.J."/>
            <person name="Dannebaum R.O."/>
            <person name="Kuo R.C."/>
            <person name="Labutti K."/>
            <person name="Haridas S."/>
            <person name="Kuo A."/>
            <person name="Salamov A."/>
            <person name="Ahrendt S.R."/>
            <person name="Lipzen A."/>
            <person name="Sullivan W."/>
            <person name="Andreopoulos W.B."/>
            <person name="Clum A."/>
            <person name="Lindquist E."/>
            <person name="Daum C."/>
            <person name="Ramamoorthy G.K."/>
            <person name="Gryganskyi A."/>
            <person name="Culley D."/>
            <person name="Magnuson J.K."/>
            <person name="James T.Y."/>
            <person name="O'Malley M.A."/>
            <person name="Stajich J.E."/>
            <person name="Spatafora J.W."/>
            <person name="Visel A."/>
            <person name="Grigoriev I.V."/>
        </authorList>
    </citation>
    <scope>NUCLEOTIDE SEQUENCE [LARGE SCALE GENOMIC DNA]</scope>
    <source>
        <strain evidence="7 8">CBS 115471</strain>
    </source>
</reference>
<dbReference type="PANTHER" id="PTHR33798">
    <property type="entry name" value="FLAVOPROTEIN OXYGENASE"/>
    <property type="match status" value="1"/>
</dbReference>
<proteinExistence type="inferred from homology"/>
<evidence type="ECO:0000256" key="4">
    <source>
        <dbReference type="ARBA" id="ARBA00038054"/>
    </source>
</evidence>
<organism evidence="7 8">
    <name type="scientific">Clohesyomyces aquaticus</name>
    <dbReference type="NCBI Taxonomy" id="1231657"/>
    <lineage>
        <taxon>Eukaryota</taxon>
        <taxon>Fungi</taxon>
        <taxon>Dikarya</taxon>
        <taxon>Ascomycota</taxon>
        <taxon>Pezizomycotina</taxon>
        <taxon>Dothideomycetes</taxon>
        <taxon>Pleosporomycetidae</taxon>
        <taxon>Pleosporales</taxon>
        <taxon>Lindgomycetaceae</taxon>
        <taxon>Clohesyomyces</taxon>
    </lineage>
</organism>
<accession>A0A1Y1ZT20</accession>
<feature type="domain" description="Flavin reductase like" evidence="6">
    <location>
        <begin position="90"/>
        <end position="250"/>
    </location>
</feature>
<keyword evidence="3" id="KW-0288">FMN</keyword>
<evidence type="ECO:0000313" key="8">
    <source>
        <dbReference type="Proteomes" id="UP000193144"/>
    </source>
</evidence>
<dbReference type="EMBL" id="MCFA01000042">
    <property type="protein sequence ID" value="ORY13350.1"/>
    <property type="molecule type" value="Genomic_DNA"/>
</dbReference>
<dbReference type="Gene3D" id="2.30.110.10">
    <property type="entry name" value="Electron Transport, Fmn-binding Protein, Chain A"/>
    <property type="match status" value="1"/>
</dbReference>
<dbReference type="AlphaFoldDB" id="A0A1Y1ZT20"/>
<protein>
    <submittedName>
        <fullName evidence="7">Flavo protein-like protein oxygenase</fullName>
    </submittedName>
</protein>
<dbReference type="OrthoDB" id="10250990at2759"/>
<keyword evidence="8" id="KW-1185">Reference proteome</keyword>
<dbReference type="InterPro" id="IPR012349">
    <property type="entry name" value="Split_barrel_FMN-bd"/>
</dbReference>
<evidence type="ECO:0000256" key="5">
    <source>
        <dbReference type="SAM" id="MobiDB-lite"/>
    </source>
</evidence>
<dbReference type="GO" id="GO:0010181">
    <property type="term" value="F:FMN binding"/>
    <property type="evidence" value="ECO:0007669"/>
    <property type="project" value="InterPro"/>
</dbReference>
<comment type="caution">
    <text evidence="7">The sequence shown here is derived from an EMBL/GenBank/DDBJ whole genome shotgun (WGS) entry which is preliminary data.</text>
</comment>
<feature type="compositionally biased region" description="Basic and acidic residues" evidence="5">
    <location>
        <begin position="9"/>
        <end position="31"/>
    </location>
</feature>
<dbReference type="InterPro" id="IPR002563">
    <property type="entry name" value="Flavin_Rdtase-like_dom"/>
</dbReference>
<evidence type="ECO:0000313" key="7">
    <source>
        <dbReference type="EMBL" id="ORY13350.1"/>
    </source>
</evidence>
<dbReference type="PANTHER" id="PTHR33798:SF5">
    <property type="entry name" value="FLAVIN REDUCTASE LIKE DOMAIN-CONTAINING PROTEIN"/>
    <property type="match status" value="1"/>
</dbReference>
<comment type="similarity">
    <text evidence="4">Belongs to the flavoredoxin family.</text>
</comment>
<evidence type="ECO:0000256" key="2">
    <source>
        <dbReference type="ARBA" id="ARBA00022630"/>
    </source>
</evidence>
<dbReference type="STRING" id="1231657.A0A1Y1ZT20"/>
<evidence type="ECO:0000259" key="6">
    <source>
        <dbReference type="SMART" id="SM00903"/>
    </source>
</evidence>
<sequence length="299" mass="32526">MAPTTADPSEPKLDAEATIKRNPHPDFKSVEASRPPFSTISQWHYTQTPAPNWKPGDGANDTSASSLTHREIDPYTPGRPAVHNYKLLISGIVPRPVGFVSTISKDGESTNLAPFSYFNLISHDPPLFILGFSGGYDRPKDTLSNLIATGECVLNIISEAFIEAANFTSINAPEGVSEWAFSGLTPAKSTVVKADRVKEAVFSIEAKLVETREWESKATPGKKTGVLGVVEGVRFWVREDAIDVDGVLIDPAVLKPISRLGGITFGRTTEAFEIPRPVYEEVMKDDETAKLSKPKTEGQ</sequence>
<dbReference type="SMART" id="SM00903">
    <property type="entry name" value="Flavin_Reduct"/>
    <property type="match status" value="1"/>
</dbReference>
<evidence type="ECO:0000256" key="3">
    <source>
        <dbReference type="ARBA" id="ARBA00022643"/>
    </source>
</evidence>
<keyword evidence="2" id="KW-0285">Flavoprotein</keyword>
<dbReference type="Proteomes" id="UP000193144">
    <property type="component" value="Unassembled WGS sequence"/>
</dbReference>
<feature type="region of interest" description="Disordered" evidence="5">
    <location>
        <begin position="1"/>
        <end position="33"/>
    </location>
</feature>
<dbReference type="SUPFAM" id="SSF50475">
    <property type="entry name" value="FMN-binding split barrel"/>
    <property type="match status" value="1"/>
</dbReference>
<comment type="cofactor">
    <cofactor evidence="1">
        <name>FMN</name>
        <dbReference type="ChEBI" id="CHEBI:58210"/>
    </cofactor>
</comment>
<gene>
    <name evidence="7" type="ORF">BCR34DRAFT_481022</name>
</gene>
<name>A0A1Y1ZT20_9PLEO</name>
<evidence type="ECO:0000256" key="1">
    <source>
        <dbReference type="ARBA" id="ARBA00001917"/>
    </source>
</evidence>